<dbReference type="OMA" id="CQWPIAA"/>
<reference evidence="3" key="1">
    <citation type="journal article" date="2020" name="bioRxiv">
        <title>A rank-normalized archaeal taxonomy based on genome phylogeny resolves widespread incomplete and uneven classifications.</title>
        <authorList>
            <person name="Rinke C."/>
            <person name="Chuvochina M."/>
            <person name="Mussig A.J."/>
            <person name="Chaumeil P.-A."/>
            <person name="Waite D.W."/>
            <person name="Whitman W.B."/>
            <person name="Parks D.H."/>
            <person name="Hugenholtz P."/>
        </authorList>
    </citation>
    <scope>NUCLEOTIDE SEQUENCE</scope>
    <source>
        <strain evidence="3">UBA8839</strain>
    </source>
</reference>
<name>A0A832T4B0_9CREN</name>
<sequence>MKLAIGLLLNLLAFILAALGYVVIAVAVYAASVILLAWPRKREEKKIEPPREPTPDEIKKRPVTAPEV</sequence>
<evidence type="ECO:0000313" key="4">
    <source>
        <dbReference type="Proteomes" id="UP000651120"/>
    </source>
</evidence>
<dbReference type="GeneID" id="1463725"/>
<dbReference type="EMBL" id="DUJP01000028">
    <property type="protein sequence ID" value="HII47404.1"/>
    <property type="molecule type" value="Genomic_DNA"/>
</dbReference>
<gene>
    <name evidence="3" type="ORF">HA333_08195</name>
</gene>
<feature type="transmembrane region" description="Helical" evidence="2">
    <location>
        <begin position="12"/>
        <end position="38"/>
    </location>
</feature>
<protein>
    <submittedName>
        <fullName evidence="3">Uncharacterized protein</fullName>
    </submittedName>
</protein>
<feature type="region of interest" description="Disordered" evidence="1">
    <location>
        <begin position="44"/>
        <end position="68"/>
    </location>
</feature>
<keyword evidence="2" id="KW-1133">Transmembrane helix</keyword>
<keyword evidence="2" id="KW-0472">Membrane</keyword>
<keyword evidence="2" id="KW-0812">Transmembrane</keyword>
<feature type="compositionally biased region" description="Basic and acidic residues" evidence="1">
    <location>
        <begin position="44"/>
        <end position="60"/>
    </location>
</feature>
<dbReference type="RefSeq" id="WP_011009029.1">
    <property type="nucleotide sequence ID" value="NZ_DAIOPL010000027.1"/>
</dbReference>
<dbReference type="Proteomes" id="UP000651120">
    <property type="component" value="Unassembled WGS sequence"/>
</dbReference>
<organism evidence="3 4">
    <name type="scientific">Pyrobaculum aerophilum</name>
    <dbReference type="NCBI Taxonomy" id="13773"/>
    <lineage>
        <taxon>Archaea</taxon>
        <taxon>Thermoproteota</taxon>
        <taxon>Thermoprotei</taxon>
        <taxon>Thermoproteales</taxon>
        <taxon>Thermoproteaceae</taxon>
        <taxon>Pyrobaculum</taxon>
    </lineage>
</organism>
<comment type="caution">
    <text evidence="3">The sequence shown here is derived from an EMBL/GenBank/DDBJ whole genome shotgun (WGS) entry which is preliminary data.</text>
</comment>
<dbReference type="AlphaFoldDB" id="A0A832T4B0"/>
<evidence type="ECO:0000313" key="3">
    <source>
        <dbReference type="EMBL" id="HII47404.1"/>
    </source>
</evidence>
<proteinExistence type="predicted"/>
<evidence type="ECO:0000256" key="1">
    <source>
        <dbReference type="SAM" id="MobiDB-lite"/>
    </source>
</evidence>
<evidence type="ECO:0000256" key="2">
    <source>
        <dbReference type="SAM" id="Phobius"/>
    </source>
</evidence>
<accession>A0A832T4B0</accession>